<evidence type="ECO:0000256" key="1">
    <source>
        <dbReference type="ARBA" id="ARBA00022605"/>
    </source>
</evidence>
<dbReference type="EMBL" id="CABWKQ010000005">
    <property type="protein sequence ID" value="VWX33714.1"/>
    <property type="molecule type" value="Genomic_DNA"/>
</dbReference>
<dbReference type="RefSeq" id="WP_159172794.1">
    <property type="nucleotide sequence ID" value="NZ_LR732308.1"/>
</dbReference>
<evidence type="ECO:0000313" key="5">
    <source>
        <dbReference type="EMBL" id="VWX33714.1"/>
    </source>
</evidence>
<reference evidence="5 6" key="1">
    <citation type="submission" date="2019-10" db="EMBL/GenBank/DDBJ databases">
        <authorList>
            <person name="Karimi E."/>
        </authorList>
    </citation>
    <scope>NUCLEOTIDE SEQUENCE [LARGE SCALE GENOMIC DNA]</scope>
    <source>
        <strain evidence="5">Exiguobacterium sp. 9Y</strain>
    </source>
</reference>
<gene>
    <name evidence="4 5" type="primary">mtnX</name>
    <name evidence="5" type="ORF">EXIGUO9Y_130015</name>
</gene>
<keyword evidence="3 4" id="KW-0486">Methionine biosynthesis</keyword>
<dbReference type="PANTHER" id="PTHR28181">
    <property type="entry name" value="UPF0655 PROTEIN YCR015C"/>
    <property type="match status" value="1"/>
</dbReference>
<evidence type="ECO:0000313" key="6">
    <source>
        <dbReference type="Proteomes" id="UP000439752"/>
    </source>
</evidence>
<dbReference type="GO" id="GO:0043716">
    <property type="term" value="F:2-hydroxy-3-keto-5-methylthiopentenyl-1-phosphate phosphatase activity"/>
    <property type="evidence" value="ECO:0007669"/>
    <property type="project" value="UniProtKB-UniRule"/>
</dbReference>
<dbReference type="InterPro" id="IPR036412">
    <property type="entry name" value="HAD-like_sf"/>
</dbReference>
<dbReference type="HAMAP" id="MF_01680">
    <property type="entry name" value="Salvage_MtnX"/>
    <property type="match status" value="1"/>
</dbReference>
<dbReference type="Gene3D" id="3.40.50.1000">
    <property type="entry name" value="HAD superfamily/HAD-like"/>
    <property type="match status" value="1"/>
</dbReference>
<comment type="pathway">
    <text evidence="4">Amino-acid biosynthesis; L-methionine biosynthesis via salvage pathway; L-methionine from S-methyl-5-thio-alpha-D-ribose 1-phosphate: step 4/6.</text>
</comment>
<dbReference type="PANTHER" id="PTHR28181:SF2">
    <property type="entry name" value="PHOSPHORIC MONOESTER HYDROLASE"/>
    <property type="match status" value="1"/>
</dbReference>
<dbReference type="Proteomes" id="UP000439752">
    <property type="component" value="Unassembled WGS sequence"/>
</dbReference>
<dbReference type="Pfam" id="PF12710">
    <property type="entry name" value="HAD"/>
    <property type="match status" value="1"/>
</dbReference>
<dbReference type="NCBIfam" id="TIGR01488">
    <property type="entry name" value="HAD-SF-IB"/>
    <property type="match status" value="1"/>
</dbReference>
<evidence type="ECO:0000256" key="4">
    <source>
        <dbReference type="HAMAP-Rule" id="MF_01680"/>
    </source>
</evidence>
<keyword evidence="1 4" id="KW-0028">Amino-acid biosynthesis</keyword>
<accession>A0A653I4Q2</accession>
<sequence length="220" mass="24735">MTIRILCDFDGTVTEHDNIIALMQEFAPPEKFEPLKQGVLDRSLSIQSGVGQMFQLLPSSQKQDYIDFLMKRAVIRPGFDTLLAFAKSNEIDFSIVSGGIDFFVQPILADVLTDEAIYCNGSDFSQETVRIEWPHSCDSACTNQCGCCKTSIARKLKQNGDTIIAIGDSVTDFELAKQADHVYARDYLITLCEQHGIPYTPFETFHDIIHDLHSRQEVMT</sequence>
<dbReference type="NCBIfam" id="TIGR01489">
    <property type="entry name" value="DKMTPPase-SF"/>
    <property type="match status" value="1"/>
</dbReference>
<dbReference type="EC" id="3.1.3.87" evidence="4"/>
<dbReference type="InterPro" id="IPR006384">
    <property type="entry name" value="HAD_hydro_PyrdxlP_Pase-like"/>
</dbReference>
<keyword evidence="2 4" id="KW-0378">Hydrolase</keyword>
<dbReference type="InterPro" id="IPR023214">
    <property type="entry name" value="HAD_sf"/>
</dbReference>
<keyword evidence="6" id="KW-1185">Reference proteome</keyword>
<dbReference type="UniPathway" id="UPA00904">
    <property type="reaction ID" value="UER00877"/>
</dbReference>
<dbReference type="NCBIfam" id="NF007103">
    <property type="entry name" value="PRK09552.1"/>
    <property type="match status" value="1"/>
</dbReference>
<name>A0A653I4Q2_9BACL</name>
<dbReference type="CDD" id="cd07524">
    <property type="entry name" value="HAD_Pase"/>
    <property type="match status" value="1"/>
</dbReference>
<comment type="similarity">
    <text evidence="4">Belongs to the HAD-like hydrolase superfamily. MtnX family.</text>
</comment>
<dbReference type="GO" id="GO:0019509">
    <property type="term" value="P:L-methionine salvage from methylthioadenosine"/>
    <property type="evidence" value="ECO:0007669"/>
    <property type="project" value="UniProtKB-UniRule"/>
</dbReference>
<comment type="function">
    <text evidence="4">Dephosphorylates 2-hydroxy-3-keto-5-methylthiopentenyl-1-phosphate (HK-MTPenyl-1-P) yielding 1,2-dihydroxy-3-keto-5-methylthiopentene (DHK-MTPene).</text>
</comment>
<dbReference type="InterPro" id="IPR050849">
    <property type="entry name" value="HAD-like_hydrolase_phosphatase"/>
</dbReference>
<dbReference type="InterPro" id="IPR017718">
    <property type="entry name" value="HAD-SF_hydro_IB_MtnX"/>
</dbReference>
<dbReference type="AlphaFoldDB" id="A0A653I4Q2"/>
<organism evidence="5 6">
    <name type="scientific">Exiguobacterium oxidotolerans</name>
    <dbReference type="NCBI Taxonomy" id="223958"/>
    <lineage>
        <taxon>Bacteria</taxon>
        <taxon>Bacillati</taxon>
        <taxon>Bacillota</taxon>
        <taxon>Bacilli</taxon>
        <taxon>Bacillales</taxon>
        <taxon>Bacillales Family XII. Incertae Sedis</taxon>
        <taxon>Exiguobacterium</taxon>
    </lineage>
</organism>
<dbReference type="SUPFAM" id="SSF56784">
    <property type="entry name" value="HAD-like"/>
    <property type="match status" value="1"/>
</dbReference>
<protein>
    <recommendedName>
        <fullName evidence="4">2-hydroxy-3-keto-5-methylthiopentenyl-1-phosphate phosphatase</fullName>
        <shortName evidence="4">HK-MTPenyl-1-P phosphatase</shortName>
        <ecNumber evidence="4">3.1.3.87</ecNumber>
    </recommendedName>
</protein>
<dbReference type="Gene3D" id="3.90.1470.20">
    <property type="match status" value="1"/>
</dbReference>
<comment type="catalytic activity">
    <reaction evidence="4">
        <text>2-hydroxy-5-methylsulfanyl-3-oxopent-1-enyl phosphate + H2O = 1,2-dihydroxy-5-(methylsulfanyl)pent-1-en-3-one + phosphate</text>
        <dbReference type="Rhea" id="RHEA:14481"/>
        <dbReference type="ChEBI" id="CHEBI:15377"/>
        <dbReference type="ChEBI" id="CHEBI:43474"/>
        <dbReference type="ChEBI" id="CHEBI:49252"/>
        <dbReference type="ChEBI" id="CHEBI:59505"/>
        <dbReference type="EC" id="3.1.3.87"/>
    </reaction>
</comment>
<proteinExistence type="inferred from homology"/>
<evidence type="ECO:0000256" key="3">
    <source>
        <dbReference type="ARBA" id="ARBA00023167"/>
    </source>
</evidence>
<evidence type="ECO:0000256" key="2">
    <source>
        <dbReference type="ARBA" id="ARBA00022801"/>
    </source>
</evidence>